<organism evidence="1 2">
    <name type="scientific">Scutellospora calospora</name>
    <dbReference type="NCBI Taxonomy" id="85575"/>
    <lineage>
        <taxon>Eukaryota</taxon>
        <taxon>Fungi</taxon>
        <taxon>Fungi incertae sedis</taxon>
        <taxon>Mucoromycota</taxon>
        <taxon>Glomeromycotina</taxon>
        <taxon>Glomeromycetes</taxon>
        <taxon>Diversisporales</taxon>
        <taxon>Gigasporaceae</taxon>
        <taxon>Scutellospora</taxon>
    </lineage>
</organism>
<protein>
    <submittedName>
        <fullName evidence="1">5956_t:CDS:1</fullName>
    </submittedName>
</protein>
<evidence type="ECO:0000313" key="2">
    <source>
        <dbReference type="Proteomes" id="UP000789860"/>
    </source>
</evidence>
<accession>A0ACA9L681</accession>
<dbReference type="Proteomes" id="UP000789860">
    <property type="component" value="Unassembled WGS sequence"/>
</dbReference>
<comment type="caution">
    <text evidence="1">The sequence shown here is derived from an EMBL/GenBank/DDBJ whole genome shotgun (WGS) entry which is preliminary data.</text>
</comment>
<gene>
    <name evidence="1" type="ORF">SCALOS_LOCUS3531</name>
</gene>
<evidence type="ECO:0000313" key="1">
    <source>
        <dbReference type="EMBL" id="CAG8507917.1"/>
    </source>
</evidence>
<feature type="non-terminal residue" evidence="1">
    <location>
        <position position="1"/>
    </location>
</feature>
<keyword evidence="2" id="KW-1185">Reference proteome</keyword>
<dbReference type="EMBL" id="CAJVPM010003978">
    <property type="protein sequence ID" value="CAG8507917.1"/>
    <property type="molecule type" value="Genomic_DNA"/>
</dbReference>
<name>A0ACA9L681_9GLOM</name>
<reference evidence="1" key="1">
    <citation type="submission" date="2021-06" db="EMBL/GenBank/DDBJ databases">
        <authorList>
            <person name="Kallberg Y."/>
            <person name="Tangrot J."/>
            <person name="Rosling A."/>
        </authorList>
    </citation>
    <scope>NUCLEOTIDE SEQUENCE</scope>
    <source>
        <strain evidence="1">AU212A</strain>
    </source>
</reference>
<sequence length="77" mass="8674">TQGQVSKASHKRSVITNTNVYFEYLKPLTFLNLLYVDMIVLNLLTQHRLVPSNTFGKSTGNDTFKALYGPPTTLNEI</sequence>
<proteinExistence type="predicted"/>